<dbReference type="STRING" id="391587.KAOT1_10706"/>
<sequence length="217" mass="24508">MKKILVAVALAFSVMSFAQEKITEGKIIMKQKMSTDNEQVQAQFDMIGDMESLTYFKDSSSRSELSNPMSGDIVTIINAEKNEMLMLMDNPAMGKIYVREKNLVKEEDVNKIKVVKGDKTKKVLGYTCTQYTATIEKDGVKMEMEMYTTEALNIPSQQTSVLGDKLKGFPLYMIIRMNQMGADIEVTSEVTKIEKQEVSSELFDLTAPEGYKDMNKQ</sequence>
<organism evidence="3 4">
    <name type="scientific">Kordia algicida OT-1</name>
    <dbReference type="NCBI Taxonomy" id="391587"/>
    <lineage>
        <taxon>Bacteria</taxon>
        <taxon>Pseudomonadati</taxon>
        <taxon>Bacteroidota</taxon>
        <taxon>Flavobacteriia</taxon>
        <taxon>Flavobacteriales</taxon>
        <taxon>Flavobacteriaceae</taxon>
        <taxon>Kordia</taxon>
    </lineage>
</organism>
<reference evidence="3 4" key="1">
    <citation type="journal article" date="2011" name="J. Bacteriol.">
        <title>Genome sequence of the algicidal bacterium Kordia algicida OT-1.</title>
        <authorList>
            <person name="Lee H.S."/>
            <person name="Kang S.G."/>
            <person name="Kwon K.K."/>
            <person name="Lee J.H."/>
            <person name="Kim S.J."/>
        </authorList>
    </citation>
    <scope>NUCLEOTIDE SEQUENCE [LARGE SCALE GENOMIC DNA]</scope>
    <source>
        <strain evidence="3 4">OT-1</strain>
    </source>
</reference>
<dbReference type="AlphaFoldDB" id="A9E2G5"/>
<dbReference type="HOGENOM" id="CLU_1270983_0_0_10"/>
<evidence type="ECO:0000313" key="4">
    <source>
        <dbReference type="Proteomes" id="UP000002945"/>
    </source>
</evidence>
<dbReference type="EMBL" id="ABIB01000008">
    <property type="protein sequence ID" value="EDP95387.1"/>
    <property type="molecule type" value="Genomic_DNA"/>
</dbReference>
<dbReference type="OrthoDB" id="676537at2"/>
<feature type="signal peptide" evidence="1">
    <location>
        <begin position="1"/>
        <end position="18"/>
    </location>
</feature>
<feature type="domain" description="DUF4412" evidence="2">
    <location>
        <begin position="49"/>
        <end position="205"/>
    </location>
</feature>
<keyword evidence="1" id="KW-0732">Signal</keyword>
<dbReference type="Pfam" id="PF14371">
    <property type="entry name" value="DUF4412"/>
    <property type="match status" value="1"/>
</dbReference>
<accession>A9E2G5</accession>
<evidence type="ECO:0000259" key="2">
    <source>
        <dbReference type="Pfam" id="PF14371"/>
    </source>
</evidence>
<keyword evidence="4" id="KW-1185">Reference proteome</keyword>
<name>A9E2G5_9FLAO</name>
<comment type="caution">
    <text evidence="3">The sequence shown here is derived from an EMBL/GenBank/DDBJ whole genome shotgun (WGS) entry which is preliminary data.</text>
</comment>
<protein>
    <recommendedName>
        <fullName evidence="2">DUF4412 domain-containing protein</fullName>
    </recommendedName>
</protein>
<proteinExistence type="predicted"/>
<evidence type="ECO:0000313" key="3">
    <source>
        <dbReference type="EMBL" id="EDP95387.1"/>
    </source>
</evidence>
<dbReference type="eggNOG" id="ENOG5030C9B">
    <property type="taxonomic scope" value="Bacteria"/>
</dbReference>
<evidence type="ECO:0000256" key="1">
    <source>
        <dbReference type="SAM" id="SignalP"/>
    </source>
</evidence>
<dbReference type="InterPro" id="IPR025524">
    <property type="entry name" value="DUF4412"/>
</dbReference>
<gene>
    <name evidence="3" type="ORF">KAOT1_10706</name>
</gene>
<dbReference type="RefSeq" id="WP_007094698.1">
    <property type="nucleotide sequence ID" value="NZ_CP142125.1"/>
</dbReference>
<feature type="chain" id="PRO_5002737009" description="DUF4412 domain-containing protein" evidence="1">
    <location>
        <begin position="19"/>
        <end position="217"/>
    </location>
</feature>
<dbReference type="Proteomes" id="UP000002945">
    <property type="component" value="Unassembled WGS sequence"/>
</dbReference>